<comment type="function">
    <text evidence="9">Member of the two-component regulatory system BvgS/BvgA. Phosphorylates BvgA via a four-step phosphorelay in response to environmental signals.</text>
</comment>
<dbReference type="Gene3D" id="3.30.450.20">
    <property type="entry name" value="PAS domain"/>
    <property type="match status" value="1"/>
</dbReference>
<dbReference type="CDD" id="cd16922">
    <property type="entry name" value="HATPase_EvgS-ArcB-TorS-like"/>
    <property type="match status" value="1"/>
</dbReference>
<keyword evidence="8" id="KW-0902">Two-component regulatory system</keyword>
<feature type="domain" description="Protein kinase" evidence="15">
    <location>
        <begin position="30"/>
        <end position="283"/>
    </location>
</feature>
<evidence type="ECO:0000256" key="10">
    <source>
        <dbReference type="ARBA" id="ARBA00064003"/>
    </source>
</evidence>
<keyword evidence="14" id="KW-0175">Coiled coil</keyword>
<dbReference type="CDD" id="cd00082">
    <property type="entry name" value="HisKA"/>
    <property type="match status" value="1"/>
</dbReference>
<dbReference type="SUPFAM" id="SSF55874">
    <property type="entry name" value="ATPase domain of HSP90 chaperone/DNA topoisomerase II/histidine kinase"/>
    <property type="match status" value="1"/>
</dbReference>
<evidence type="ECO:0000256" key="5">
    <source>
        <dbReference type="ARBA" id="ARBA00022741"/>
    </source>
</evidence>
<dbReference type="SMART" id="SM00091">
    <property type="entry name" value="PAS"/>
    <property type="match status" value="1"/>
</dbReference>
<keyword evidence="3 13" id="KW-0597">Phosphoprotein</keyword>
<dbReference type="Gene3D" id="1.10.510.10">
    <property type="entry name" value="Transferase(Phosphotransferase) domain 1"/>
    <property type="match status" value="1"/>
</dbReference>
<evidence type="ECO:0000256" key="11">
    <source>
        <dbReference type="ARBA" id="ARBA00068150"/>
    </source>
</evidence>
<proteinExistence type="predicted"/>
<feature type="domain" description="PAS" evidence="18">
    <location>
        <begin position="1502"/>
        <end position="1546"/>
    </location>
</feature>
<dbReference type="EC" id="2.7.13.3" evidence="2"/>
<keyword evidence="6" id="KW-0418">Kinase</keyword>
<comment type="catalytic activity">
    <reaction evidence="1">
        <text>ATP + protein L-histidine = ADP + protein N-phospho-L-histidine.</text>
        <dbReference type="EC" id="2.7.13.3"/>
    </reaction>
</comment>
<dbReference type="InterPro" id="IPR053159">
    <property type="entry name" value="Hybrid_Histidine_Kinase"/>
</dbReference>
<keyword evidence="21" id="KW-1185">Reference proteome</keyword>
<dbReference type="Pfam" id="PF00512">
    <property type="entry name" value="HisKA"/>
    <property type="match status" value="1"/>
</dbReference>
<feature type="domain" description="Histidine kinase" evidence="16">
    <location>
        <begin position="1638"/>
        <end position="1855"/>
    </location>
</feature>
<dbReference type="SUPFAM" id="SSF55785">
    <property type="entry name" value="PYP-like sensor domain (PAS domain)"/>
    <property type="match status" value="1"/>
</dbReference>
<dbReference type="InterPro" id="IPR035965">
    <property type="entry name" value="PAS-like_dom_sf"/>
</dbReference>
<evidence type="ECO:0000256" key="2">
    <source>
        <dbReference type="ARBA" id="ARBA00012438"/>
    </source>
</evidence>
<sequence length="1994" mass="221826">MLTKRRRFSATNKINASSQTFGVSVDIPGYSLKNTLYQDITGSMLRAVRADGTACILRIASLPRASITLNSERDLLDQLQTRHTPQVLDLFKHGASMVLVLSDCPGRTLEDLISESGHSTSTTLQLAITLARKLQRMTAIAQALAVLHASGKPHGRLWPDHIIIAPDHSVRFVGMADGGETDPQKHRAAYFSPEQTGRLRSDVNPRSDLYTLGVICYRMFTGQLPFNSNDTLSLIHAHLAKIPTSPTEISDTPQALSAIIMKLLEKVPEKRYHTAAGLAHDLQRCTDRLSNGLTAPFPLGEDDEPGVLHPTNTLYGRDYQRLGLLDAFARSQSQGAEVVLISGYSGIGKSSLVQSLRPDIMMAGGFFIEGKFDQYQRSIPYAALSSAFDKLIRQWLAEPNTDHWKKRVLAAVGSNAQILIDAIPALQWLIGPQPPVTELGPAELRHRYNKTLIDFIQGICHRQSPLVLFLDDLQWADTASLDLMGQLLTSIHNKHLLLIGAYRNTDVSTGHPLLLAQAEWQTQNVRSTLLELAPLTPAQVNEFLIDILHTAEPTFSLANLIHKKTGGNPFFIGKLLRTLVDEEFIYWDRDSRMWIWDIGRLATHNVAENVVDLVIEQLHRLPAHVQALASAAACFGKLCNLSDLAAITGLTQAKANESLHVLRQAELMTEIPCDAGKPRQIRFMHDRVQQAAYSLLNDTEQQETHLRIARHLASNRVGTQFQEQLFIIAQQFSAGLNVFLQAADPEQNHYLADLFLQTATKAITSAAYTSAKQFANNAQRLLNEDEQTDNDYPLRLRLHYTQAQATFLSGDLAGSEEIILATMPQLHTAREKAEFQNLLIIGKTLSADYQGAIEAGREALELLGLAWPNDPEAAFREILAKIEALMKERSPADLLQLPVLSDPIQQLIQKTLLNLDTSTSFGHPRYYPFIISRMVLTALEHGNSIEICKGYGTFGVLLGSLFGQYQRGFEFASLGYQLINPLDAQALKCKTGWPYAVGCLPWVRPLHDSLPLIQDSINAGLMTGDQQFTGYLYCADVLHRYISGLPLSKLDERIEQTLQSSIASKNQWAIDTLNALHFSVLAFTADAWDGNTPNEAIFVQECEQRDSRSSLCFYHIYRAQRMLFAGRYEEVILHARQGVMLSRYIMGFIANFDALWYLAMGLANRTPGNKEREEIKTHREQLAAWSHHCPANFSHKLQLLDAQIAQLNGQHEVALAYCHQSVAAARNQGFTQDIALAEIHACKLWVEHGYPLYATHHLKNAISSLQHWGATGLAKSLSHEYSSVWQFIPPEEDIFHGRPLSSAGVLKASQAIASELALDPLLVRLTELMIESAGATMGALILAEDGQPRLKTVGIIENNTITVRPRNSLSLPVAASILQYVWRTLETVALDDAGLDERFQRDSYVHNTRVKSVLCGPIIKQGVLLGVYYLENPLAAGTFTSARQEVIHALSAQAAISMENARLYDELESRVEIRTQELSAVNQHLENELAERNRIEKALRESESRFRAIVESMLTGYMKTELGSGKILAINSAMLDILGVSSAEALLGQSALCFFENVQEQKQLQEMILKHERVSRYAIKIRNSNGKILDVLTTSRLLYNTEGEPRHIEATMMDITELNQAKEEAEAATKAKSAFLANMSHEIRTPLNAIHGIAHLMKHTNLDERQNDYLSKLTQSTNTLIALIDDILDFSKIEAERLNLENETFSCRNIMTQVVSLLRFRAEEKGLTLSLILPDQFAEWRKGDALRLTQILINLLGNAIKFTQQGSVQLELRCLNETQLLFTITDQGIGMNAEQISRLFQPFIQADNSTTRQFGGTGLGLSISKKLANLMGGDITVSSQPGMGSQFSFSLDLAIATENAEVQFADSAEQTMSFEGKHILVVDDVAINRLVARELLSLLKISCDEANNGEEALNKLKGHHYDLVFMDLQMPIMDGLEATRKMRARGDTTPVIALTADALESHKKTCAEVGMDDHLAKPIIPLQLNTLLKKWLQH</sequence>
<dbReference type="InterPro" id="IPR005467">
    <property type="entry name" value="His_kinase_dom"/>
</dbReference>
<dbReference type="InterPro" id="IPR004358">
    <property type="entry name" value="Sig_transdc_His_kin-like_C"/>
</dbReference>
<dbReference type="KEGG" id="iod:EJO50_08300"/>
<dbReference type="GO" id="GO:0005524">
    <property type="term" value="F:ATP binding"/>
    <property type="evidence" value="ECO:0007669"/>
    <property type="project" value="UniProtKB-KW"/>
</dbReference>
<keyword evidence="5" id="KW-0547">Nucleotide-binding</keyword>
<dbReference type="PROSITE" id="PS50113">
    <property type="entry name" value="PAC"/>
    <property type="match status" value="1"/>
</dbReference>
<evidence type="ECO:0000313" key="21">
    <source>
        <dbReference type="Proteomes" id="UP000282438"/>
    </source>
</evidence>
<evidence type="ECO:0000256" key="4">
    <source>
        <dbReference type="ARBA" id="ARBA00022679"/>
    </source>
</evidence>
<dbReference type="PROSITE" id="PS50112">
    <property type="entry name" value="PAS"/>
    <property type="match status" value="1"/>
</dbReference>
<evidence type="ECO:0000313" key="20">
    <source>
        <dbReference type="EMBL" id="AZN36495.1"/>
    </source>
</evidence>
<evidence type="ECO:0000256" key="7">
    <source>
        <dbReference type="ARBA" id="ARBA00022840"/>
    </source>
</evidence>
<evidence type="ECO:0000259" key="16">
    <source>
        <dbReference type="PROSITE" id="PS50109"/>
    </source>
</evidence>
<dbReference type="Pfam" id="PF13426">
    <property type="entry name" value="PAS_9"/>
    <property type="match status" value="1"/>
</dbReference>
<dbReference type="Proteomes" id="UP000282438">
    <property type="component" value="Chromosome"/>
</dbReference>
<dbReference type="InterPro" id="IPR000719">
    <property type="entry name" value="Prot_kinase_dom"/>
</dbReference>
<protein>
    <recommendedName>
        <fullName evidence="11">Sensory/regulatory protein RpfC</fullName>
        <ecNumber evidence="2">2.7.13.3</ecNumber>
    </recommendedName>
    <alternativeName>
        <fullName evidence="12">Virulence sensor protein BvgS</fullName>
    </alternativeName>
</protein>
<evidence type="ECO:0000259" key="18">
    <source>
        <dbReference type="PROSITE" id="PS50112"/>
    </source>
</evidence>
<reference evidence="20 21" key="1">
    <citation type="submission" date="2018-12" db="EMBL/GenBank/DDBJ databases">
        <title>Complete genome sequence of Iodobacter sp. H11R3.</title>
        <authorList>
            <person name="Bae J.-W."/>
        </authorList>
    </citation>
    <scope>NUCLEOTIDE SEQUENCE [LARGE SCALE GENOMIC DNA]</scope>
    <source>
        <strain evidence="20 21">H11R3</strain>
    </source>
</reference>
<evidence type="ECO:0000256" key="8">
    <source>
        <dbReference type="ARBA" id="ARBA00023012"/>
    </source>
</evidence>
<dbReference type="RefSeq" id="WP_125973231.1">
    <property type="nucleotide sequence ID" value="NZ_CP034433.1"/>
</dbReference>
<feature type="coiled-coil region" evidence="14">
    <location>
        <begin position="1608"/>
        <end position="1638"/>
    </location>
</feature>
<dbReference type="InterPro" id="IPR001610">
    <property type="entry name" value="PAC"/>
</dbReference>
<dbReference type="InterPro" id="IPR000014">
    <property type="entry name" value="PAS"/>
</dbReference>
<accession>A0A3S8ZSU4</accession>
<dbReference type="Pfam" id="PF00069">
    <property type="entry name" value="Pkinase"/>
    <property type="match status" value="1"/>
</dbReference>
<evidence type="ECO:0000259" key="17">
    <source>
        <dbReference type="PROSITE" id="PS50110"/>
    </source>
</evidence>
<dbReference type="PROSITE" id="PS50011">
    <property type="entry name" value="PROTEIN_KINASE_DOM"/>
    <property type="match status" value="1"/>
</dbReference>
<dbReference type="Pfam" id="PF13191">
    <property type="entry name" value="AAA_16"/>
    <property type="match status" value="1"/>
</dbReference>
<organism evidence="20 21">
    <name type="scientific">Iodobacter ciconiae</name>
    <dbReference type="NCBI Taxonomy" id="2496266"/>
    <lineage>
        <taxon>Bacteria</taxon>
        <taxon>Pseudomonadati</taxon>
        <taxon>Pseudomonadota</taxon>
        <taxon>Betaproteobacteria</taxon>
        <taxon>Neisseriales</taxon>
        <taxon>Chitinibacteraceae</taxon>
        <taxon>Iodobacter</taxon>
    </lineage>
</organism>
<dbReference type="PROSITE" id="PS50109">
    <property type="entry name" value="HIS_KIN"/>
    <property type="match status" value="1"/>
</dbReference>
<dbReference type="SMART" id="SM00388">
    <property type="entry name" value="HisKA"/>
    <property type="match status" value="1"/>
</dbReference>
<dbReference type="SMART" id="SM00065">
    <property type="entry name" value="GAF"/>
    <property type="match status" value="1"/>
</dbReference>
<dbReference type="FunFam" id="3.30.565.10:FF:000010">
    <property type="entry name" value="Sensor histidine kinase RcsC"/>
    <property type="match status" value="1"/>
</dbReference>
<evidence type="ECO:0000256" key="3">
    <source>
        <dbReference type="ARBA" id="ARBA00022553"/>
    </source>
</evidence>
<dbReference type="PANTHER" id="PTHR43642:SF1">
    <property type="entry name" value="HYBRID SIGNAL TRANSDUCTION HISTIDINE KINASE G"/>
    <property type="match status" value="1"/>
</dbReference>
<feature type="domain" description="Response regulatory" evidence="17">
    <location>
        <begin position="1878"/>
        <end position="1992"/>
    </location>
</feature>
<dbReference type="Gene3D" id="3.30.450.40">
    <property type="match status" value="1"/>
</dbReference>
<dbReference type="PRINTS" id="PR00344">
    <property type="entry name" value="BCTRLSENSOR"/>
</dbReference>
<dbReference type="InterPro" id="IPR003661">
    <property type="entry name" value="HisK_dim/P_dom"/>
</dbReference>
<dbReference type="SMART" id="SM00448">
    <property type="entry name" value="REC"/>
    <property type="match status" value="1"/>
</dbReference>
<dbReference type="SUPFAM" id="SSF52540">
    <property type="entry name" value="P-loop containing nucleoside triphosphate hydrolases"/>
    <property type="match status" value="1"/>
</dbReference>
<evidence type="ECO:0000259" key="19">
    <source>
        <dbReference type="PROSITE" id="PS50113"/>
    </source>
</evidence>
<dbReference type="Gene3D" id="3.40.50.2300">
    <property type="match status" value="1"/>
</dbReference>
<dbReference type="SUPFAM" id="SSF56112">
    <property type="entry name" value="Protein kinase-like (PK-like)"/>
    <property type="match status" value="1"/>
</dbReference>
<dbReference type="NCBIfam" id="TIGR00229">
    <property type="entry name" value="sensory_box"/>
    <property type="match status" value="1"/>
</dbReference>
<dbReference type="FunFam" id="1.10.287.130:FF:000002">
    <property type="entry name" value="Two-component osmosensing histidine kinase"/>
    <property type="match status" value="1"/>
</dbReference>
<dbReference type="CDD" id="cd00130">
    <property type="entry name" value="PAS"/>
    <property type="match status" value="1"/>
</dbReference>
<dbReference type="Gene3D" id="3.30.565.10">
    <property type="entry name" value="Histidine kinase-like ATPase, C-terminal domain"/>
    <property type="match status" value="1"/>
</dbReference>
<evidence type="ECO:0000259" key="15">
    <source>
        <dbReference type="PROSITE" id="PS50011"/>
    </source>
</evidence>
<dbReference type="SUPFAM" id="SSF55781">
    <property type="entry name" value="GAF domain-like"/>
    <property type="match status" value="1"/>
</dbReference>
<dbReference type="InterPro" id="IPR011009">
    <property type="entry name" value="Kinase-like_dom_sf"/>
</dbReference>
<dbReference type="InterPro" id="IPR011006">
    <property type="entry name" value="CheY-like_superfamily"/>
</dbReference>
<dbReference type="SMART" id="SM00387">
    <property type="entry name" value="HATPase_c"/>
    <property type="match status" value="1"/>
</dbReference>
<dbReference type="SUPFAM" id="SSF52172">
    <property type="entry name" value="CheY-like"/>
    <property type="match status" value="1"/>
</dbReference>
<keyword evidence="4" id="KW-0808">Transferase</keyword>
<gene>
    <name evidence="20" type="ORF">EJO50_08300</name>
</gene>
<dbReference type="SUPFAM" id="SSF47384">
    <property type="entry name" value="Homodimeric domain of signal transducing histidine kinase"/>
    <property type="match status" value="1"/>
</dbReference>
<evidence type="ECO:0000256" key="13">
    <source>
        <dbReference type="PROSITE-ProRule" id="PRU00169"/>
    </source>
</evidence>
<name>A0A3S8ZSU4_9NEIS</name>
<dbReference type="PROSITE" id="PS50110">
    <property type="entry name" value="RESPONSE_REGULATORY"/>
    <property type="match status" value="1"/>
</dbReference>
<dbReference type="SMART" id="SM00220">
    <property type="entry name" value="S_TKc"/>
    <property type="match status" value="1"/>
</dbReference>
<dbReference type="InterPro" id="IPR001789">
    <property type="entry name" value="Sig_transdc_resp-reg_receiver"/>
</dbReference>
<dbReference type="GO" id="GO:0000155">
    <property type="term" value="F:phosphorelay sensor kinase activity"/>
    <property type="evidence" value="ECO:0007669"/>
    <property type="project" value="InterPro"/>
</dbReference>
<evidence type="ECO:0000256" key="6">
    <source>
        <dbReference type="ARBA" id="ARBA00022777"/>
    </source>
</evidence>
<feature type="modified residue" description="4-aspartylphosphate" evidence="13">
    <location>
        <position position="1927"/>
    </location>
</feature>
<keyword evidence="7" id="KW-0067">ATP-binding</keyword>
<dbReference type="InterPro" id="IPR027417">
    <property type="entry name" value="P-loop_NTPase"/>
</dbReference>
<dbReference type="CDD" id="cd17546">
    <property type="entry name" value="REC_hyHK_CKI1_RcsC-like"/>
    <property type="match status" value="1"/>
</dbReference>
<dbReference type="Pfam" id="PF00072">
    <property type="entry name" value="Response_reg"/>
    <property type="match status" value="1"/>
</dbReference>
<evidence type="ECO:0000256" key="9">
    <source>
        <dbReference type="ARBA" id="ARBA00058004"/>
    </source>
</evidence>
<dbReference type="InterPro" id="IPR036890">
    <property type="entry name" value="HATPase_C_sf"/>
</dbReference>
<dbReference type="InterPro" id="IPR041664">
    <property type="entry name" value="AAA_16"/>
</dbReference>
<evidence type="ECO:0000256" key="1">
    <source>
        <dbReference type="ARBA" id="ARBA00000085"/>
    </source>
</evidence>
<evidence type="ECO:0000256" key="14">
    <source>
        <dbReference type="SAM" id="Coils"/>
    </source>
</evidence>
<evidence type="ECO:0000256" key="12">
    <source>
        <dbReference type="ARBA" id="ARBA00070152"/>
    </source>
</evidence>
<dbReference type="EMBL" id="CP034433">
    <property type="protein sequence ID" value="AZN36495.1"/>
    <property type="molecule type" value="Genomic_DNA"/>
</dbReference>
<dbReference type="Pfam" id="PF02518">
    <property type="entry name" value="HATPase_c"/>
    <property type="match status" value="1"/>
</dbReference>
<dbReference type="InterPro" id="IPR003594">
    <property type="entry name" value="HATPase_dom"/>
</dbReference>
<dbReference type="PANTHER" id="PTHR43642">
    <property type="entry name" value="HYBRID SIGNAL TRANSDUCTION HISTIDINE KINASE G"/>
    <property type="match status" value="1"/>
</dbReference>
<dbReference type="InterPro" id="IPR029016">
    <property type="entry name" value="GAF-like_dom_sf"/>
</dbReference>
<dbReference type="SMART" id="SM00086">
    <property type="entry name" value="PAC"/>
    <property type="match status" value="1"/>
</dbReference>
<dbReference type="InterPro" id="IPR036097">
    <property type="entry name" value="HisK_dim/P_sf"/>
</dbReference>
<comment type="subunit">
    <text evidence="10">At low DSF concentrations, interacts with RpfF.</text>
</comment>
<dbReference type="Gene3D" id="1.10.287.130">
    <property type="match status" value="1"/>
</dbReference>
<dbReference type="Gene3D" id="3.40.50.300">
    <property type="entry name" value="P-loop containing nucleotide triphosphate hydrolases"/>
    <property type="match status" value="1"/>
</dbReference>
<dbReference type="InterPro" id="IPR003018">
    <property type="entry name" value="GAF"/>
</dbReference>
<dbReference type="OrthoDB" id="5290456at2"/>
<feature type="domain" description="PAC" evidence="19">
    <location>
        <begin position="1575"/>
        <end position="1627"/>
    </location>
</feature>
<dbReference type="Pfam" id="PF01590">
    <property type="entry name" value="GAF"/>
    <property type="match status" value="1"/>
</dbReference>
<dbReference type="InterPro" id="IPR000700">
    <property type="entry name" value="PAS-assoc_C"/>
</dbReference>